<comment type="caution">
    <text evidence="12">The sequence shown here is derived from an EMBL/GenBank/DDBJ whole genome shotgun (WGS) entry which is preliminary data.</text>
</comment>
<dbReference type="InterPro" id="IPR013783">
    <property type="entry name" value="Ig-like_fold"/>
</dbReference>
<dbReference type="InterPro" id="IPR003961">
    <property type="entry name" value="FN3_dom"/>
</dbReference>
<evidence type="ECO:0000256" key="10">
    <source>
        <dbReference type="SAM" id="MobiDB-lite"/>
    </source>
</evidence>
<evidence type="ECO:0000256" key="4">
    <source>
        <dbReference type="ARBA" id="ARBA00022737"/>
    </source>
</evidence>
<evidence type="ECO:0000313" key="12">
    <source>
        <dbReference type="EMBL" id="KPM04362.1"/>
    </source>
</evidence>
<organism evidence="12 13">
    <name type="scientific">Sarcoptes scabiei</name>
    <name type="common">Itch mite</name>
    <name type="synonym">Acarus scabiei</name>
    <dbReference type="NCBI Taxonomy" id="52283"/>
    <lineage>
        <taxon>Eukaryota</taxon>
        <taxon>Metazoa</taxon>
        <taxon>Ecdysozoa</taxon>
        <taxon>Arthropoda</taxon>
        <taxon>Chelicerata</taxon>
        <taxon>Arachnida</taxon>
        <taxon>Acari</taxon>
        <taxon>Acariformes</taxon>
        <taxon>Sarcoptiformes</taxon>
        <taxon>Astigmata</taxon>
        <taxon>Psoroptidia</taxon>
        <taxon>Sarcoptoidea</taxon>
        <taxon>Sarcoptidae</taxon>
        <taxon>Sarcoptinae</taxon>
        <taxon>Sarcoptes</taxon>
    </lineage>
</organism>
<evidence type="ECO:0000256" key="5">
    <source>
        <dbReference type="ARBA" id="ARBA00022889"/>
    </source>
</evidence>
<comment type="subcellular location">
    <subcellularLocation>
        <location evidence="1">Membrane</location>
        <topology evidence="1">Single-pass membrane protein</topology>
    </subcellularLocation>
</comment>
<evidence type="ECO:0000313" key="13">
    <source>
        <dbReference type="Proteomes" id="UP000616769"/>
    </source>
</evidence>
<keyword evidence="3" id="KW-0732">Signal</keyword>
<dbReference type="GO" id="GO:0045202">
    <property type="term" value="C:synapse"/>
    <property type="evidence" value="ECO:0007669"/>
    <property type="project" value="TreeGrafter"/>
</dbReference>
<dbReference type="PANTHER" id="PTHR13817">
    <property type="entry name" value="TITIN"/>
    <property type="match status" value="1"/>
</dbReference>
<protein>
    <submittedName>
        <fullName evidence="12">Cell adhesion molecule-like protein 6</fullName>
    </submittedName>
</protein>
<keyword evidence="5" id="KW-0130">Cell adhesion</keyword>
<evidence type="ECO:0000256" key="7">
    <source>
        <dbReference type="ARBA" id="ARBA00023136"/>
    </source>
</evidence>
<dbReference type="FunFam" id="2.60.40.10:FF:000333">
    <property type="entry name" value="Down syndrome cell adhesion molecule"/>
    <property type="match status" value="1"/>
</dbReference>
<keyword evidence="9" id="KW-0393">Immunoglobulin domain</keyword>
<dbReference type="InterPro" id="IPR003598">
    <property type="entry name" value="Ig_sub2"/>
</dbReference>
<dbReference type="VEuPathDB" id="VectorBase:SSCA006815"/>
<feature type="compositionally biased region" description="Low complexity" evidence="10">
    <location>
        <begin position="1237"/>
        <end position="1254"/>
    </location>
</feature>
<dbReference type="InterPro" id="IPR003599">
    <property type="entry name" value="Ig_sub"/>
</dbReference>
<dbReference type="InterPro" id="IPR007110">
    <property type="entry name" value="Ig-like_dom"/>
</dbReference>
<dbReference type="SMART" id="SM00060">
    <property type="entry name" value="FN3"/>
    <property type="match status" value="4"/>
</dbReference>
<dbReference type="Pfam" id="PF00041">
    <property type="entry name" value="fn3"/>
    <property type="match status" value="1"/>
</dbReference>
<dbReference type="Pfam" id="PF13927">
    <property type="entry name" value="Ig_3"/>
    <property type="match status" value="2"/>
</dbReference>
<gene>
    <name evidence="12" type="ORF">QR98_0028060</name>
</gene>
<dbReference type="Pfam" id="PF25059">
    <property type="entry name" value="FN3_DSCAM-DSCAML_C"/>
    <property type="match status" value="1"/>
</dbReference>
<evidence type="ECO:0000256" key="9">
    <source>
        <dbReference type="ARBA" id="ARBA00023319"/>
    </source>
</evidence>
<evidence type="ECO:0000256" key="3">
    <source>
        <dbReference type="ARBA" id="ARBA00022729"/>
    </source>
</evidence>
<feature type="compositionally biased region" description="Polar residues" evidence="10">
    <location>
        <begin position="1255"/>
        <end position="1268"/>
    </location>
</feature>
<dbReference type="PROSITE" id="PS50835">
    <property type="entry name" value="IG_LIKE"/>
    <property type="match status" value="3"/>
</dbReference>
<dbReference type="InterPro" id="IPR056754">
    <property type="entry name" value="DSCAM/DSCAML_C"/>
</dbReference>
<evidence type="ECO:0000256" key="8">
    <source>
        <dbReference type="ARBA" id="ARBA00023157"/>
    </source>
</evidence>
<keyword evidence="4" id="KW-0677">Repeat</keyword>
<keyword evidence="6 11" id="KW-1133">Transmembrane helix</keyword>
<sequence>MRSMVMCSVIAGDPPIRIHWLKDGQPLLSSVSHKIEMVNEFTSSITFQALKRHHAGRYTCIASNLAAIDYHYADLNVNVAPVWLQEPKDIVAVAGQNLMIDCQARGVPGPQIRWKVESVDESISSSSSASAASASIKKMKNRLNPILGSRSEQPDATLFHTVISNPHIQILENGSLMIKEVNWNDNRRYMCTAFNGIGSGISTIIRLSVHCRFDVFDFEIALILSSFDEIKKKKRKKSFKVPPKFLSGNFEQKQIKQGEMAVLNCLIKIEFIENQYRQSNQSFSNSYEDVVDIRWFRESNPHQTSTTNDRFHNDRYHLTQAFEITDLTSDLTLNFSQLIHSNQNDGKVSVKYFLSKLTIRHVDRSDTSSYVCFAQNYYGFVSKNFTLIVMETPDRPEEIKADEITSTSIKLTWPMPFDGNSPITEYVVAYRTIMDATSRTITLAPYAAYLETDKQNEKKFISFQLNDLIPATAYVIQVKAKNSIGYSVFGDSITIKTSEEHFSSPTPNDVPDEIEILPLSTRSLKISWRSKNDRIDVGKKSTSYIPPIVGYYIGYRQHSFHQTESNNPFIYKTFKSDVLNIVPSDSDPSKHHFESFILNNLKRSTRYDIKIQAFNQAGAGPSSSEFQSKTLDFDVPSAPRIRALRTNASAIELMVTVQGEEPINGFVVSYKPAYQNEIILSAANIAKIRKDSDWKTVKIESESDFEISDSASQSNTDRNIEVDEPNLIQSSISISQKRTFLLENLLCGSKYYVFVNAYNGAGQGDPSEVIMARTDGNVPVPPEFIQEFIVPNCTTAKILLHQWKTLGCSIVQFDIDFRVYGDSNTNRRLTMKPFVMDELENSFNGSKPNTTELIIELNDLKPASWYEISIKATTESGSITRDYIFSTFAIDGSTIAPLTLKAMGDYAHPSHQQRHFLGTSLVHSIRSSMFAQLHYIIPVICTLVILFLVFVVVCAIQANRENFVLSLVTNHRNRHHKVATDKLNHTTTYDPSLDSNRTILLESTQTEPSTITNASYCTTKDHLYGTTLNSSKLTTSESYDDLLDGGERAISGTVSVDAQNNSSRFQIRTNSCHSIGLLNCDHHHHHHQHLNHPQHHLNHHQNNLFKKANDLKAQQQQQQQQYPLYSLPVPYATSSVQQTFLNDSTLRTSETISITTTTTPPTTATPTTTATIKTNGESCLIVGRKSIDDHESIYGTIPPLLNQTIQSSINTKQSTQQFIEMYCDGTKFPFTLTEPSGSTFLSQSQSSKSNETISNQWAGQSMNPSNTLVVPLSDPNDHNRSQKSNHQYELPFVFKPIPINPNNESTAF</sequence>
<feature type="transmembrane region" description="Helical" evidence="11">
    <location>
        <begin position="935"/>
        <end position="956"/>
    </location>
</feature>
<dbReference type="Proteomes" id="UP000616769">
    <property type="component" value="Unassembled WGS sequence"/>
</dbReference>
<dbReference type="SUPFAM" id="SSF48726">
    <property type="entry name" value="Immunoglobulin"/>
    <property type="match status" value="3"/>
</dbReference>
<dbReference type="CDD" id="cd00063">
    <property type="entry name" value="FN3"/>
    <property type="match status" value="3"/>
</dbReference>
<dbReference type="SUPFAM" id="SSF49265">
    <property type="entry name" value="Fibronectin type III"/>
    <property type="match status" value="2"/>
</dbReference>
<evidence type="ECO:0000256" key="1">
    <source>
        <dbReference type="ARBA" id="ARBA00004167"/>
    </source>
</evidence>
<keyword evidence="8" id="KW-1015">Disulfide bond</keyword>
<dbReference type="OrthoDB" id="6503198at2759"/>
<dbReference type="EMBL" id="JXLN01008492">
    <property type="protein sequence ID" value="KPM04362.1"/>
    <property type="molecule type" value="Genomic_DNA"/>
</dbReference>
<keyword evidence="2 11" id="KW-0812">Transmembrane</keyword>
<dbReference type="GO" id="GO:0007156">
    <property type="term" value="P:homophilic cell adhesion via plasma membrane adhesion molecules"/>
    <property type="evidence" value="ECO:0007669"/>
    <property type="project" value="TreeGrafter"/>
</dbReference>
<dbReference type="GO" id="GO:0016020">
    <property type="term" value="C:membrane"/>
    <property type="evidence" value="ECO:0007669"/>
    <property type="project" value="UniProtKB-SubCell"/>
</dbReference>
<dbReference type="Gene3D" id="2.60.40.10">
    <property type="entry name" value="Immunoglobulins"/>
    <property type="match status" value="6"/>
</dbReference>
<dbReference type="InterPro" id="IPR050964">
    <property type="entry name" value="Striated_Muscle_Regulatory"/>
</dbReference>
<reference evidence="12 13" key="1">
    <citation type="journal article" date="2015" name="Parasit. Vectors">
        <title>Draft genome of the scabies mite.</title>
        <authorList>
            <person name="Rider S.D.Jr."/>
            <person name="Morgan M.S."/>
            <person name="Arlian L.G."/>
        </authorList>
    </citation>
    <scope>NUCLEOTIDE SEQUENCE [LARGE SCALE GENOMIC DNA]</scope>
    <source>
        <strain evidence="12">Arlian Lab</strain>
    </source>
</reference>
<dbReference type="PROSITE" id="PS50853">
    <property type="entry name" value="FN3"/>
    <property type="match status" value="1"/>
</dbReference>
<evidence type="ECO:0000256" key="6">
    <source>
        <dbReference type="ARBA" id="ARBA00022989"/>
    </source>
</evidence>
<name>A0A131ZZR4_SARSC</name>
<accession>A0A131ZZR4</accession>
<dbReference type="InterPro" id="IPR036179">
    <property type="entry name" value="Ig-like_dom_sf"/>
</dbReference>
<dbReference type="SMART" id="SM00409">
    <property type="entry name" value="IG"/>
    <property type="match status" value="3"/>
</dbReference>
<dbReference type="PANTHER" id="PTHR13817:SF102">
    <property type="entry name" value="DOWN SYNDROME CELL ADHESION MOLECULE-LIKE PROTEIN DSCAM2"/>
    <property type="match status" value="1"/>
</dbReference>
<keyword evidence="7 11" id="KW-0472">Membrane</keyword>
<evidence type="ECO:0000256" key="11">
    <source>
        <dbReference type="SAM" id="Phobius"/>
    </source>
</evidence>
<proteinExistence type="predicted"/>
<dbReference type="SMART" id="SM00408">
    <property type="entry name" value="IGc2"/>
    <property type="match status" value="2"/>
</dbReference>
<dbReference type="InterPro" id="IPR036116">
    <property type="entry name" value="FN3_sf"/>
</dbReference>
<evidence type="ECO:0000256" key="2">
    <source>
        <dbReference type="ARBA" id="ARBA00022692"/>
    </source>
</evidence>
<feature type="region of interest" description="Disordered" evidence="10">
    <location>
        <begin position="1237"/>
        <end position="1284"/>
    </location>
</feature>
<dbReference type="GO" id="GO:0007416">
    <property type="term" value="P:synapse assembly"/>
    <property type="evidence" value="ECO:0007669"/>
    <property type="project" value="TreeGrafter"/>
</dbReference>